<dbReference type="Proteomes" id="UP000028980">
    <property type="component" value="Unassembled WGS sequence"/>
</dbReference>
<gene>
    <name evidence="3" type="ORF">JCM19275_1898</name>
    <name evidence="1" type="ORF">JCM19296_1315</name>
    <name evidence="2" type="ORF">JCM19314_2058</name>
</gene>
<evidence type="ECO:0000313" key="5">
    <source>
        <dbReference type="Proteomes" id="UP000029226"/>
    </source>
</evidence>
<evidence type="ECO:0000313" key="2">
    <source>
        <dbReference type="EMBL" id="GAL00450.1"/>
    </source>
</evidence>
<dbReference type="EMBL" id="BBNT01000005">
    <property type="protein sequence ID" value="GAL75447.1"/>
    <property type="molecule type" value="Genomic_DNA"/>
</dbReference>
<protein>
    <recommendedName>
        <fullName evidence="7">Lacal_2735 family protein</fullName>
    </recommendedName>
</protein>
<organism evidence="1 4">
    <name type="scientific">Nonlabens ulvanivorans</name>
    <name type="common">Persicivirga ulvanivorans</name>
    <dbReference type="NCBI Taxonomy" id="906888"/>
    <lineage>
        <taxon>Bacteria</taxon>
        <taxon>Pseudomonadati</taxon>
        <taxon>Bacteroidota</taxon>
        <taxon>Flavobacteriia</taxon>
        <taxon>Flavobacteriales</taxon>
        <taxon>Flavobacteriaceae</taxon>
        <taxon>Nonlabens</taxon>
    </lineage>
</organism>
<dbReference type="GeneID" id="90595200"/>
<dbReference type="EMBL" id="BBMM01000005">
    <property type="protein sequence ID" value="GAL00450.1"/>
    <property type="molecule type" value="Genomic_DNA"/>
</dbReference>
<dbReference type="RefSeq" id="WP_193741942.1">
    <property type="nucleotide sequence ID" value="NZ_CP136694.1"/>
</dbReference>
<name>A0A081D9X7_NONUL</name>
<dbReference type="EMBL" id="BBLG01000002">
    <property type="protein sequence ID" value="GAK75723.1"/>
    <property type="molecule type" value="Genomic_DNA"/>
</dbReference>
<comment type="caution">
    <text evidence="1">The sequence shown here is derived from an EMBL/GenBank/DDBJ whole genome shotgun (WGS) entry which is preliminary data.</text>
</comment>
<accession>A0A081D9X7</accession>
<evidence type="ECO:0000313" key="3">
    <source>
        <dbReference type="EMBL" id="GAL75447.1"/>
    </source>
</evidence>
<dbReference type="Proteomes" id="UP000029647">
    <property type="component" value="Unassembled WGS sequence"/>
</dbReference>
<evidence type="ECO:0000313" key="4">
    <source>
        <dbReference type="Proteomes" id="UP000028980"/>
    </source>
</evidence>
<evidence type="ECO:0008006" key="7">
    <source>
        <dbReference type="Google" id="ProtNLM"/>
    </source>
</evidence>
<reference evidence="4 5" key="1">
    <citation type="journal article" date="2014" name="Genome Announc.">
        <title>Draft Genome Sequences of Marine Flavobacterium Nonlabens Strains NR17, NR24, NR27, NR32, NR33, and Ara13.</title>
        <authorList>
            <person name="Nakanishi M."/>
            <person name="Meirelles P."/>
            <person name="Suzuki R."/>
            <person name="Takatani N."/>
            <person name="Mino S."/>
            <person name="Suda W."/>
            <person name="Oshima K."/>
            <person name="Hattori M."/>
            <person name="Ohkuma M."/>
            <person name="Hosokawa M."/>
            <person name="Miyashita K."/>
            <person name="Thompson F.L."/>
            <person name="Niwa A."/>
            <person name="Sawabe T."/>
            <person name="Sawabe T."/>
        </authorList>
    </citation>
    <scope>NUCLEOTIDE SEQUENCE [LARGE SCALE GENOMIC DNA]</scope>
    <source>
        <strain evidence="3">JCM 19275</strain>
        <strain evidence="1">JCM 19296</strain>
        <strain evidence="2">JCM 19314</strain>
        <strain evidence="6">JCM19275</strain>
        <strain evidence="4">JCM19296</strain>
        <strain evidence="5">JCM19314</strain>
    </source>
</reference>
<evidence type="ECO:0000313" key="1">
    <source>
        <dbReference type="EMBL" id="GAK75723.1"/>
    </source>
</evidence>
<proteinExistence type="predicted"/>
<evidence type="ECO:0000313" key="6">
    <source>
        <dbReference type="Proteomes" id="UP000029647"/>
    </source>
</evidence>
<dbReference type="AlphaFoldDB" id="A0A081D9X7"/>
<sequence>MSDRTLDLYKKERLYCSMIRKSFQVALKDRDRSQAILKKAEQLKAEIIQLKQTLFN</sequence>
<dbReference type="Proteomes" id="UP000029226">
    <property type="component" value="Unassembled WGS sequence"/>
</dbReference>